<evidence type="ECO:0000313" key="2">
    <source>
        <dbReference type="Proteomes" id="UP000079169"/>
    </source>
</evidence>
<keyword evidence="2" id="KW-1185">Reference proteome</keyword>
<dbReference type="KEGG" id="dci:108252643"/>
<dbReference type="PaxDb" id="121845-A0A1S4EDV6"/>
<feature type="region of interest" description="Disordered" evidence="1">
    <location>
        <begin position="141"/>
        <end position="183"/>
    </location>
</feature>
<feature type="compositionally biased region" description="Pro residues" evidence="1">
    <location>
        <begin position="67"/>
        <end position="76"/>
    </location>
</feature>
<name>A0A1S4EDV6_DIACI</name>
<feature type="compositionally biased region" description="Low complexity" evidence="1">
    <location>
        <begin position="162"/>
        <end position="178"/>
    </location>
</feature>
<dbReference type="RefSeq" id="XP_017300426.2">
    <property type="nucleotide sequence ID" value="XM_017444937.2"/>
</dbReference>
<gene>
    <name evidence="3" type="primary">LOC108252643</name>
</gene>
<feature type="region of interest" description="Disordered" evidence="1">
    <location>
        <begin position="33"/>
        <end position="112"/>
    </location>
</feature>
<feature type="region of interest" description="Disordered" evidence="1">
    <location>
        <begin position="228"/>
        <end position="254"/>
    </location>
</feature>
<reference evidence="3" key="1">
    <citation type="submission" date="2025-08" db="UniProtKB">
        <authorList>
            <consortium name="RefSeq"/>
        </authorList>
    </citation>
    <scope>IDENTIFICATION</scope>
</reference>
<accession>A0A1S4EDV6</accession>
<organism evidence="2 3">
    <name type="scientific">Diaphorina citri</name>
    <name type="common">Asian citrus psyllid</name>
    <dbReference type="NCBI Taxonomy" id="121845"/>
    <lineage>
        <taxon>Eukaryota</taxon>
        <taxon>Metazoa</taxon>
        <taxon>Ecdysozoa</taxon>
        <taxon>Arthropoda</taxon>
        <taxon>Hexapoda</taxon>
        <taxon>Insecta</taxon>
        <taxon>Pterygota</taxon>
        <taxon>Neoptera</taxon>
        <taxon>Paraneoptera</taxon>
        <taxon>Hemiptera</taxon>
        <taxon>Sternorrhyncha</taxon>
        <taxon>Psylloidea</taxon>
        <taxon>Psyllidae</taxon>
        <taxon>Diaphorininae</taxon>
        <taxon>Diaphorina</taxon>
    </lineage>
</organism>
<dbReference type="AlphaFoldDB" id="A0A1S4EDV6"/>
<feature type="compositionally biased region" description="Basic and acidic residues" evidence="1">
    <location>
        <begin position="101"/>
        <end position="111"/>
    </location>
</feature>
<feature type="compositionally biased region" description="Polar residues" evidence="1">
    <location>
        <begin position="84"/>
        <end position="98"/>
    </location>
</feature>
<dbReference type="GeneID" id="108252643"/>
<evidence type="ECO:0000256" key="1">
    <source>
        <dbReference type="SAM" id="MobiDB-lite"/>
    </source>
</evidence>
<protein>
    <submittedName>
        <fullName evidence="3">Uncharacterized protein LOC108252643</fullName>
    </submittedName>
</protein>
<dbReference type="STRING" id="121845.A0A1S4EDV6"/>
<sequence>MASQIETDKKAIPTGPEPCNISYAGVLSNVKTGESNTENIPIKKEIKQASKAAPVKQSKPVSIPTGKPKPVPPPPAQLQEKENISTVEAQATHTSSTVDIKPQEITENKDELSDDDFCKVTTRKSKEKRNNIDKHTIVPDTRHSRVKKIKRSDSITNENWRNKPNPNTTTTNTNTVCDENNENKEVDPDLKFVEAPLPKVNPWMKNKNAASVIISKVAEVEIKEKIEKRVLQPQQQESATPVTENGPGSSEEYRTLCPFSCPRFRMVPLPPPLSRKRP</sequence>
<evidence type="ECO:0000313" key="3">
    <source>
        <dbReference type="RefSeq" id="XP_017300426.2"/>
    </source>
</evidence>
<proteinExistence type="predicted"/>
<dbReference type="Proteomes" id="UP000079169">
    <property type="component" value="Unplaced"/>
</dbReference>
<feature type="compositionally biased region" description="Polar residues" evidence="1">
    <location>
        <begin position="232"/>
        <end position="248"/>
    </location>
</feature>